<dbReference type="AlphaFoldDB" id="F8DXX1"/>
<dbReference type="Pfam" id="PF20623">
    <property type="entry name" value="Sgo0707_N2"/>
    <property type="match status" value="1"/>
</dbReference>
<gene>
    <name evidence="6" type="primary">spaA</name>
    <name evidence="6" type="ordered locus">CRES_0405</name>
</gene>
<protein>
    <submittedName>
        <fullName evidence="6">Surface-anchored fimbrial subunit</fullName>
    </submittedName>
</protein>
<keyword evidence="7" id="KW-1185">Reference proteome</keyword>
<dbReference type="InterPro" id="IPR046473">
    <property type="entry name" value="Sgo0707-like_N2"/>
</dbReference>
<dbReference type="InterPro" id="IPR048052">
    <property type="entry name" value="FM1-like"/>
</dbReference>
<reference evidence="6 7" key="1">
    <citation type="journal article" date="2012" name="BMC Genomics">
        <title>Complete genome sequence, lifestyle, and multi-drug resistance of the human pathogen Corynebacterium resistens DSM 45100 isolated from blood samples of a leukemia patient.</title>
        <authorList>
            <person name="Schroder J."/>
            <person name="Maus I."/>
            <person name="Meyer K."/>
            <person name="Wordemann S."/>
            <person name="Blom J."/>
            <person name="Jaenicke S."/>
            <person name="Schneider J."/>
            <person name="Trost E."/>
            <person name="Tauch A."/>
        </authorList>
    </citation>
    <scope>NUCLEOTIDE SEQUENCE [LARGE SCALE GENOMIC DNA]</scope>
    <source>
        <strain evidence="7">DSM 45100 / JCM 12819 / CCUG 50093 / GTC 2026 / SICGH 158</strain>
    </source>
</reference>
<dbReference type="KEGG" id="crd:CRES_0405"/>
<proteinExistence type="predicted"/>
<dbReference type="HOGENOM" id="CLU_029024_2_0_11"/>
<dbReference type="InterPro" id="IPR041033">
    <property type="entry name" value="SpaA_PFL_dom_1"/>
</dbReference>
<evidence type="ECO:0000313" key="6">
    <source>
        <dbReference type="EMBL" id="AEI08768.1"/>
    </source>
</evidence>
<dbReference type="Pfam" id="PF16555">
    <property type="entry name" value="GramPos_pilinD1"/>
    <property type="match status" value="1"/>
</dbReference>
<dbReference type="RefSeq" id="WP_013887794.1">
    <property type="nucleotide sequence ID" value="NC_015673.1"/>
</dbReference>
<feature type="signal peptide" evidence="2">
    <location>
        <begin position="1"/>
        <end position="31"/>
    </location>
</feature>
<dbReference type="Proteomes" id="UP000000492">
    <property type="component" value="Chromosome"/>
</dbReference>
<dbReference type="GO" id="GO:0005975">
    <property type="term" value="P:carbohydrate metabolic process"/>
    <property type="evidence" value="ECO:0007669"/>
    <property type="project" value="UniProtKB-ARBA"/>
</dbReference>
<evidence type="ECO:0000259" key="5">
    <source>
        <dbReference type="Pfam" id="PF20623"/>
    </source>
</evidence>
<sequence>MNPFSKKLVSTVAASTIALSTAALGMPSASAQETGAPAAPTASQTANLVDPNAKVALNIQKYEGDPKGGTGAPEDTTGLKPLGDVQFKIERVDGVDLTTAAGWGELAGMTPGDLKGKSTTDVGTITTGADGKATIDTTSNPEFKVGVYRVTEIQKGGYSVAPPFLITLPYSGTDGKWAYERTVYPKNQNVQPNKQVDASKASLGSNMTYTVNAPVPAGDLTQFEINDPLVDNLELQTGSVKVTADGVTLAANTDYTLTTTGNTVDVKFTEAGRKKLQDARKANAGLQVHVAFDAKVVSLPGNGQINNTATITLPNGGKITTDADVDGEKQPTSTTFGNLTITKTATAESDPKLDGAKFELYRCEDPEKDGKWNLLGDALNVATANDGSTLNKELTTGATANKVSTVNAYGIPISTTAGGATGTVTFDYCVLETKAPEGFVRDPEPRHVTVDSATRAMSVSVDNKKDSILGQLPATGAWGIVLIFLLGAALLARGLYTSYRDNKDQATA</sequence>
<feature type="domain" description="Sgo0707-like N2" evidence="5">
    <location>
        <begin position="191"/>
        <end position="313"/>
    </location>
</feature>
<feature type="domain" description="SpaA-like prealbumin fold" evidence="4">
    <location>
        <begin position="337"/>
        <end position="465"/>
    </location>
</feature>
<dbReference type="EMBL" id="CP002857">
    <property type="protein sequence ID" value="AEI08768.1"/>
    <property type="molecule type" value="Genomic_DNA"/>
</dbReference>
<evidence type="ECO:0000259" key="3">
    <source>
        <dbReference type="Pfam" id="PF16555"/>
    </source>
</evidence>
<dbReference type="InterPro" id="IPR013783">
    <property type="entry name" value="Ig-like_fold"/>
</dbReference>
<dbReference type="InterPro" id="IPR026466">
    <property type="entry name" value="Fim_isopep_form_D2_dom"/>
</dbReference>
<dbReference type="NCBIfam" id="TIGR04226">
    <property type="entry name" value="RrgB_K2N_iso_D2"/>
    <property type="match status" value="1"/>
</dbReference>
<feature type="domain" description="Gram-positive pilin subunit D1 N-terminal" evidence="3">
    <location>
        <begin position="70"/>
        <end position="188"/>
    </location>
</feature>
<keyword evidence="1" id="KW-0472">Membrane</keyword>
<evidence type="ECO:0000256" key="1">
    <source>
        <dbReference type="SAM" id="Phobius"/>
    </source>
</evidence>
<dbReference type="NCBIfam" id="NF033902">
    <property type="entry name" value="iso_D2_wall_anc"/>
    <property type="match status" value="1"/>
</dbReference>
<dbReference type="Pfam" id="PF17802">
    <property type="entry name" value="SpaA"/>
    <property type="match status" value="1"/>
</dbReference>
<accession>F8DXX1</accession>
<feature type="transmembrane region" description="Helical" evidence="1">
    <location>
        <begin position="476"/>
        <end position="496"/>
    </location>
</feature>
<organism evidence="6 7">
    <name type="scientific">Corynebacterium resistens (strain DSM 45100 / JCM 12819 / GTC 2026 / SICGH 158)</name>
    <dbReference type="NCBI Taxonomy" id="662755"/>
    <lineage>
        <taxon>Bacteria</taxon>
        <taxon>Bacillati</taxon>
        <taxon>Actinomycetota</taxon>
        <taxon>Actinomycetes</taxon>
        <taxon>Mycobacteriales</taxon>
        <taxon>Corynebacteriaceae</taxon>
        <taxon>Corynebacterium</taxon>
    </lineage>
</organism>
<dbReference type="InterPro" id="IPR032364">
    <property type="entry name" value="GramPos_pilinD1_N"/>
</dbReference>
<keyword evidence="1" id="KW-1133">Transmembrane helix</keyword>
<dbReference type="SUPFAM" id="SSF49401">
    <property type="entry name" value="Bacterial adhesins"/>
    <property type="match status" value="1"/>
</dbReference>
<keyword evidence="1" id="KW-0812">Transmembrane</keyword>
<evidence type="ECO:0000259" key="4">
    <source>
        <dbReference type="Pfam" id="PF17802"/>
    </source>
</evidence>
<dbReference type="InterPro" id="IPR008966">
    <property type="entry name" value="Adhesion_dom_sf"/>
</dbReference>
<keyword evidence="2" id="KW-0732">Signal</keyword>
<evidence type="ECO:0000256" key="2">
    <source>
        <dbReference type="SAM" id="SignalP"/>
    </source>
</evidence>
<dbReference type="Gene3D" id="2.60.40.740">
    <property type="match status" value="1"/>
</dbReference>
<feature type="chain" id="PRO_5003375383" evidence="2">
    <location>
        <begin position="32"/>
        <end position="508"/>
    </location>
</feature>
<dbReference type="OrthoDB" id="3199332at2"/>
<dbReference type="Gene3D" id="2.60.40.10">
    <property type="entry name" value="Immunoglobulins"/>
    <property type="match status" value="2"/>
</dbReference>
<dbReference type="STRING" id="662755.CRES_0405"/>
<dbReference type="eggNOG" id="COG4932">
    <property type="taxonomic scope" value="Bacteria"/>
</dbReference>
<name>F8DXX1_CORRG</name>
<evidence type="ECO:0000313" key="7">
    <source>
        <dbReference type="Proteomes" id="UP000000492"/>
    </source>
</evidence>